<sequence length="131" mass="14802">MMFSLPAMKFIIGCFFLGVIIVVITKAEESYLEDLADEVLNDRPPLKKPNARAAVERLFECLRENHGELARACKNEFKRNIPKRMKRLFPCAKKALDECTNRPPKNGNVFFHCIDGVEKCLQAAEGVEGST</sequence>
<reference evidence="1" key="2">
    <citation type="journal article" date="2023" name="Science">
        <title>Genomic signatures of disease resistance in endangered staghorn corals.</title>
        <authorList>
            <person name="Vollmer S.V."/>
            <person name="Selwyn J.D."/>
            <person name="Despard B.A."/>
            <person name="Roesel C.L."/>
        </authorList>
    </citation>
    <scope>NUCLEOTIDE SEQUENCE</scope>
    <source>
        <strain evidence="1">K2</strain>
    </source>
</reference>
<protein>
    <submittedName>
        <fullName evidence="1">Uncharacterized protein</fullName>
    </submittedName>
</protein>
<dbReference type="AlphaFoldDB" id="A0AAD9QKU2"/>
<accession>A0AAD9QKU2</accession>
<comment type="caution">
    <text evidence="1">The sequence shown here is derived from an EMBL/GenBank/DDBJ whole genome shotgun (WGS) entry which is preliminary data.</text>
</comment>
<proteinExistence type="predicted"/>
<evidence type="ECO:0000313" key="2">
    <source>
        <dbReference type="Proteomes" id="UP001249851"/>
    </source>
</evidence>
<organism evidence="1 2">
    <name type="scientific">Acropora cervicornis</name>
    <name type="common">Staghorn coral</name>
    <dbReference type="NCBI Taxonomy" id="6130"/>
    <lineage>
        <taxon>Eukaryota</taxon>
        <taxon>Metazoa</taxon>
        <taxon>Cnidaria</taxon>
        <taxon>Anthozoa</taxon>
        <taxon>Hexacorallia</taxon>
        <taxon>Scleractinia</taxon>
        <taxon>Astrocoeniina</taxon>
        <taxon>Acroporidae</taxon>
        <taxon>Acropora</taxon>
    </lineage>
</organism>
<gene>
    <name evidence="1" type="ORF">P5673_013466</name>
</gene>
<name>A0AAD9QKU2_ACRCE</name>
<keyword evidence="2" id="KW-1185">Reference proteome</keyword>
<reference evidence="1" key="1">
    <citation type="journal article" date="2023" name="G3 (Bethesda)">
        <title>Whole genome assembly and annotation of the endangered Caribbean coral Acropora cervicornis.</title>
        <authorList>
            <person name="Selwyn J.D."/>
            <person name="Vollmer S.V."/>
        </authorList>
    </citation>
    <scope>NUCLEOTIDE SEQUENCE</scope>
    <source>
        <strain evidence="1">K2</strain>
    </source>
</reference>
<evidence type="ECO:0000313" key="1">
    <source>
        <dbReference type="EMBL" id="KAK2563126.1"/>
    </source>
</evidence>
<dbReference type="Proteomes" id="UP001249851">
    <property type="component" value="Unassembled WGS sequence"/>
</dbReference>
<dbReference type="EMBL" id="JARQWQ010000026">
    <property type="protein sequence ID" value="KAK2563126.1"/>
    <property type="molecule type" value="Genomic_DNA"/>
</dbReference>